<name>A0ACC1R4Y8_9HYPO</name>
<proteinExistence type="predicted"/>
<evidence type="ECO:0000313" key="2">
    <source>
        <dbReference type="Proteomes" id="UP001148737"/>
    </source>
</evidence>
<reference evidence="1" key="1">
    <citation type="submission" date="2022-07" db="EMBL/GenBank/DDBJ databases">
        <title>Genome Sequence of Lecanicillium saksenae.</title>
        <authorList>
            <person name="Buettner E."/>
        </authorList>
    </citation>
    <scope>NUCLEOTIDE SEQUENCE</scope>
    <source>
        <strain evidence="1">VT-O1</strain>
    </source>
</reference>
<gene>
    <name evidence="1" type="ORF">NLG97_g1464</name>
</gene>
<comment type="caution">
    <text evidence="1">The sequence shown here is derived from an EMBL/GenBank/DDBJ whole genome shotgun (WGS) entry which is preliminary data.</text>
</comment>
<accession>A0ACC1R4Y8</accession>
<evidence type="ECO:0000313" key="1">
    <source>
        <dbReference type="EMBL" id="KAJ3498001.1"/>
    </source>
</evidence>
<sequence length="542" mass="60553">MKLPVVAAPVAAALVLTANAISCSGQPTVRLSYGAFEGTSLPNSVDQFIGMRYAAPPLGDLRFRAPRPPEKHYDIQKAKSFGDYCIGTAEHRSQGISEDCLFVNVWRPSNSTPQAKLPVWVFIQGGGFNLNYSPNYNGSQVVAASGHNLVLVNFNWRVGLYGFFGGRNVEEHGDLNVGLLDQFGGDPNHVVIHGSSAGAGSVALHLLNQGNKKLFSGAIMESTFMPTQPHKSKLEWQYDRVIQTLGCSHDSSHQEMDCIRSKSTEDLQLANVASPFPAMSELYPPVWYWTPCIDERLILDNPLQMWRDGKFIRVPMIIGNNENEGAYFAINASTETDVTKFMESNYPQMSKKELHTMGHLYPRGEPVPQHAAWFPAAEKAYGEATFTCPAMGILDSAASIIDTRDTRYRELPLWSYHLNVYDKDYHERGLGCPHGYEEGMIFGPASTDTKLPGRYIPPASLNTYNAPLVPVIMNYWISFVRTLSPNAHKSSDALEWSTWKGKHIQSRLLIRLNGMKMEKTPRQQKERCEFWNKMDRALGPQS</sequence>
<dbReference type="Proteomes" id="UP001148737">
    <property type="component" value="Unassembled WGS sequence"/>
</dbReference>
<protein>
    <submittedName>
        <fullName evidence="1">Uncharacterized protein</fullName>
    </submittedName>
</protein>
<dbReference type="EMBL" id="JANAKD010000077">
    <property type="protein sequence ID" value="KAJ3498001.1"/>
    <property type="molecule type" value="Genomic_DNA"/>
</dbReference>
<keyword evidence="2" id="KW-1185">Reference proteome</keyword>
<organism evidence="1 2">
    <name type="scientific">Lecanicillium saksenae</name>
    <dbReference type="NCBI Taxonomy" id="468837"/>
    <lineage>
        <taxon>Eukaryota</taxon>
        <taxon>Fungi</taxon>
        <taxon>Dikarya</taxon>
        <taxon>Ascomycota</taxon>
        <taxon>Pezizomycotina</taxon>
        <taxon>Sordariomycetes</taxon>
        <taxon>Hypocreomycetidae</taxon>
        <taxon>Hypocreales</taxon>
        <taxon>Cordycipitaceae</taxon>
        <taxon>Lecanicillium</taxon>
    </lineage>
</organism>